<dbReference type="GeneID" id="100893392"/>
<feature type="compositionally biased region" description="Polar residues" evidence="5">
    <location>
        <begin position="1485"/>
        <end position="1523"/>
    </location>
</feature>
<dbReference type="GO" id="GO:0030010">
    <property type="term" value="P:establishment of cell polarity"/>
    <property type="evidence" value="ECO:0000318"/>
    <property type="project" value="GO_Central"/>
</dbReference>
<comment type="similarity">
    <text evidence="1">Belongs to the PAR3 family.</text>
</comment>
<dbReference type="RefSeq" id="XP_030845667.1">
    <property type="nucleotide sequence ID" value="XM_030989807.1"/>
</dbReference>
<proteinExistence type="inferred from homology"/>
<dbReference type="SUPFAM" id="SSF50156">
    <property type="entry name" value="PDZ domain-like"/>
    <property type="match status" value="3"/>
</dbReference>
<feature type="compositionally biased region" description="Polar residues" evidence="5">
    <location>
        <begin position="231"/>
        <end position="261"/>
    </location>
</feature>
<evidence type="ECO:0000313" key="7">
    <source>
        <dbReference type="EnsemblMetazoa" id="XP_030845667"/>
    </source>
</evidence>
<feature type="compositionally biased region" description="Low complexity" evidence="5">
    <location>
        <begin position="767"/>
        <end position="779"/>
    </location>
</feature>
<feature type="compositionally biased region" description="Low complexity" evidence="5">
    <location>
        <begin position="881"/>
        <end position="900"/>
    </location>
</feature>
<name>A0A7M7P930_STRPU</name>
<dbReference type="OrthoDB" id="6264899at2759"/>
<evidence type="ECO:0000256" key="1">
    <source>
        <dbReference type="ARBA" id="ARBA00005358"/>
    </source>
</evidence>
<organism evidence="7 8">
    <name type="scientific">Strongylocentrotus purpuratus</name>
    <name type="common">Purple sea urchin</name>
    <dbReference type="NCBI Taxonomy" id="7668"/>
    <lineage>
        <taxon>Eukaryota</taxon>
        <taxon>Metazoa</taxon>
        <taxon>Echinodermata</taxon>
        <taxon>Eleutherozoa</taxon>
        <taxon>Echinozoa</taxon>
        <taxon>Echinoidea</taxon>
        <taxon>Euechinoidea</taxon>
        <taxon>Echinacea</taxon>
        <taxon>Camarodonta</taxon>
        <taxon>Echinidea</taxon>
        <taxon>Strongylocentrotidae</taxon>
        <taxon>Strongylocentrotus</taxon>
    </lineage>
</organism>
<feature type="compositionally biased region" description="Basic and acidic residues" evidence="5">
    <location>
        <begin position="1241"/>
        <end position="1253"/>
    </location>
</feature>
<keyword evidence="3" id="KW-0677">Repeat</keyword>
<feature type="region of interest" description="Disordered" evidence="5">
    <location>
        <begin position="176"/>
        <end position="272"/>
    </location>
</feature>
<evidence type="ECO:0000259" key="6">
    <source>
        <dbReference type="PROSITE" id="PS50106"/>
    </source>
</evidence>
<evidence type="ECO:0000256" key="4">
    <source>
        <dbReference type="ARBA" id="ARBA00023306"/>
    </source>
</evidence>
<protein>
    <recommendedName>
        <fullName evidence="6">PDZ domain-containing protein</fullName>
    </recommendedName>
</protein>
<dbReference type="GO" id="GO:0043296">
    <property type="term" value="C:apical junction complex"/>
    <property type="evidence" value="ECO:0000318"/>
    <property type="project" value="GO_Central"/>
</dbReference>
<feature type="compositionally biased region" description="Basic and acidic residues" evidence="5">
    <location>
        <begin position="1068"/>
        <end position="1077"/>
    </location>
</feature>
<dbReference type="SMART" id="SM00228">
    <property type="entry name" value="PDZ"/>
    <property type="match status" value="3"/>
</dbReference>
<dbReference type="CDD" id="cd23059">
    <property type="entry name" value="PDZ3_Par3-like"/>
    <property type="match status" value="1"/>
</dbReference>
<dbReference type="GO" id="GO:0016324">
    <property type="term" value="C:apical plasma membrane"/>
    <property type="evidence" value="ECO:0000318"/>
    <property type="project" value="GO_Central"/>
</dbReference>
<reference evidence="7" key="2">
    <citation type="submission" date="2021-01" db="UniProtKB">
        <authorList>
            <consortium name="EnsemblMetazoa"/>
        </authorList>
    </citation>
    <scope>IDENTIFICATION</scope>
</reference>
<feature type="compositionally biased region" description="Polar residues" evidence="5">
    <location>
        <begin position="1120"/>
        <end position="1134"/>
    </location>
</feature>
<dbReference type="Gene3D" id="3.10.20.90">
    <property type="entry name" value="Phosphatidylinositol 3-kinase Catalytic Subunit, Chain A, domain 1"/>
    <property type="match status" value="1"/>
</dbReference>
<dbReference type="InterPro" id="IPR001478">
    <property type="entry name" value="PDZ"/>
</dbReference>
<dbReference type="PROSITE" id="PS50106">
    <property type="entry name" value="PDZ"/>
    <property type="match status" value="3"/>
</dbReference>
<dbReference type="GO" id="GO:0007155">
    <property type="term" value="P:cell adhesion"/>
    <property type="evidence" value="ECO:0000318"/>
    <property type="project" value="GO_Central"/>
</dbReference>
<feature type="compositionally biased region" description="Basic and acidic residues" evidence="5">
    <location>
        <begin position="1265"/>
        <end position="1293"/>
    </location>
</feature>
<feature type="compositionally biased region" description="Gly residues" evidence="5">
    <location>
        <begin position="989"/>
        <end position="1005"/>
    </location>
</feature>
<keyword evidence="2" id="KW-0132">Cell division</keyword>
<dbReference type="PANTHER" id="PTHR16484:SF17">
    <property type="entry name" value="BAZOOKA, ISOFORM B"/>
    <property type="match status" value="1"/>
</dbReference>
<feature type="compositionally biased region" description="Polar residues" evidence="5">
    <location>
        <begin position="176"/>
        <end position="186"/>
    </location>
</feature>
<dbReference type="PANTHER" id="PTHR16484">
    <property type="entry name" value="PARTITIONING DEFECTIVE 3 RELATED"/>
    <property type="match status" value="1"/>
</dbReference>
<feature type="domain" description="PDZ" evidence="6">
    <location>
        <begin position="563"/>
        <end position="640"/>
    </location>
</feature>
<feature type="compositionally biased region" description="Basic and acidic residues" evidence="5">
    <location>
        <begin position="1581"/>
        <end position="1597"/>
    </location>
</feature>
<feature type="region of interest" description="Disordered" evidence="5">
    <location>
        <begin position="1106"/>
        <end position="1597"/>
    </location>
</feature>
<dbReference type="FunFam" id="2.30.42.10:FF:000011">
    <property type="entry name" value="partitioning defective 3 homolog isoform X1"/>
    <property type="match status" value="1"/>
</dbReference>
<dbReference type="GO" id="GO:0045197">
    <property type="term" value="P:establishment or maintenance of epithelial cell apical/basal polarity"/>
    <property type="evidence" value="ECO:0000318"/>
    <property type="project" value="GO_Central"/>
</dbReference>
<dbReference type="Gene3D" id="2.30.42.10">
    <property type="match status" value="3"/>
</dbReference>
<dbReference type="Pfam" id="PF12053">
    <property type="entry name" value="Par3_HAL_N_term"/>
    <property type="match status" value="1"/>
</dbReference>
<dbReference type="OMA" id="PWIHELS"/>
<feature type="compositionally biased region" description="Basic and acidic residues" evidence="5">
    <location>
        <begin position="202"/>
        <end position="216"/>
    </location>
</feature>
<feature type="domain" description="PDZ" evidence="6">
    <location>
        <begin position="280"/>
        <end position="368"/>
    </location>
</feature>
<dbReference type="Proteomes" id="UP000007110">
    <property type="component" value="Unassembled WGS sequence"/>
</dbReference>
<sequence>MKVTVCFGAIKVIVPCGEGTLSVGELIDKSVQRYKKATGRSPDYWVHVHSLASQSEGGILDVDDVVSDVADDREKLTAHFEEQDPNRAHVVSNHLLGDGTSTCASSVGTASPINFSDMNHVNNSNNKTHHMHHSHHSPHMNGTLEEDNEMDVVVTGEESNSKLLVRRGSDPVITSMLTKSDVNGENTVMDKNANTLPAKTSSSDKPRSRRGSRDELLNSAFSRFGRDSAGSARQSLSSAHPSMNKWTDAQQKAESQVSSLKGGSERGPDVMIEGDQDAETDSIVLTNDGTPLGVHIISKIEQEDGSAFGIVVHSIEAGGRAARDGRLRPGDYIVQINGSDISLHSFNRAQEMLRDAMRNPTVKLTLQRDTFFSSEAAVGGTTPRENGHLHITIPPKSPDGKVPPVIPVRSPTTALSSPTDPKSPNAKLIAPMSTRRIGRKLYIQLMKGPQGLGFSVTSRDNPTGGKNPIFIKNILPKGAAICDGRLKPGDRVMEVNGIEMTGKSQSEAVSILRSVKLGGVVNLVVSRQDSPVKMVPRQLQPEDAAPVEDPVTSPQNRAVMTFDIPLNDTGSAGLGVSVKGKTSGATEDHSSKDLGIFIKSVIHGGAASKDCRLRPNDQLLCINDTSLANMSNSEAMETLRLAMSHEKSPRSTISLVIARRLDQQEPTFHTNNLNKGATSPATDRNVDSGLLSPLPQKDGNFGMPNSLSDGVLSSRTMNGGGMHRGNEIVVQASVEPHHATSPRHQGAKVTYPGSDGEPIYSRGARKSSSGQTLPSSGSGETAMQADASPPPMHLSIHSSPSARAPSPPQWLLDWENGAKDGELSPLPDPDNFARDNYARASFSERRQGGSLDAKQMAWYKKTKGEAPNKQITSAQKDVAASTSSLLRSSSMDSLLDSKPSTSRVEESSSKTMGPGLGMEKSSSLESLQVAVANVHQQREDFPGRPRAKVRRGRVCNDSFRAAVDRSYGDQSPNGDMPPMYTVMEAEENGGYGISRSSGGGGGGDGSIQSAGSMKKKKDKKEDKSKAKSSGTGFKGLFRFGKNRKSIGSENALKGKDKDSNKSQISATERLEQEEVERRKARQQAKQEHEKIQEEIQKLREAKIKEENQEALSKAEKMMQLRQQYQQRHLDNQGQYIDDGEEDEDDYTRVDPNSHQETMSQTARLEAARAEQRERERQNSRVPERDRYERLPQEAEDRRKERRDDIYSEPKDRRDDRTSNNRYSDDPYADPRTLRNGQDQGRNYDDRYSRRNDRDVEENPYVRYNGKKDHGAQEPRDGRHDRNRDNRSSEPPKQERRRSLKRTDRIENAKNRADARAQGKENVDLDKQEKREGDEKERERRPNERRAEYASRSDRSTERKNPKRDEQRQDARRDDRYKDSRYDGRKDERHPDREGERDERFDARRDDRYYDQDGGRRQEDSRRDRQPPREERHDKYPDQRDRYRTAPQEDRHGYGSLDKPSRRPRGKDPNYYSMSENSRPEDDYARTQNYSRHNNYTGEHQQAPRRTSYPNGPVPNHTSYPSSSGPGGDRARRANSTSDYLEYKDMPPRSKSVSDQLMDEYQYDSRRAPAGPRKGNQQRPNDMGEGRMYNDYDDAARV</sequence>
<dbReference type="GO" id="GO:0035091">
    <property type="term" value="F:phosphatidylinositol binding"/>
    <property type="evidence" value="ECO:0000318"/>
    <property type="project" value="GO_Central"/>
</dbReference>
<accession>A0A7M7P930</accession>
<dbReference type="InterPro" id="IPR021922">
    <property type="entry name" value="Par3/HAL_N"/>
</dbReference>
<dbReference type="GO" id="GO:0005912">
    <property type="term" value="C:adherens junction"/>
    <property type="evidence" value="ECO:0000318"/>
    <property type="project" value="GO_Central"/>
</dbReference>
<dbReference type="CDD" id="cd23058">
    <property type="entry name" value="PDZ2_Par3-like"/>
    <property type="match status" value="1"/>
</dbReference>
<evidence type="ECO:0000313" key="8">
    <source>
        <dbReference type="Proteomes" id="UP000007110"/>
    </source>
</evidence>
<evidence type="ECO:0000256" key="5">
    <source>
        <dbReference type="SAM" id="MobiDB-lite"/>
    </source>
</evidence>
<dbReference type="InterPro" id="IPR052213">
    <property type="entry name" value="PAR3"/>
</dbReference>
<dbReference type="InParanoid" id="A0A7M7P930"/>
<dbReference type="CDD" id="cd06691">
    <property type="entry name" value="PDZ1_Par3-like"/>
    <property type="match status" value="1"/>
</dbReference>
<feature type="compositionally biased region" description="Polar residues" evidence="5">
    <location>
        <begin position="192"/>
        <end position="201"/>
    </location>
</feature>
<keyword evidence="4" id="KW-0131">Cell cycle</keyword>
<feature type="compositionally biased region" description="Polar residues" evidence="5">
    <location>
        <begin position="666"/>
        <end position="682"/>
    </location>
</feature>
<dbReference type="EnsemblMetazoa" id="XM_030989807">
    <property type="protein sequence ID" value="XP_030845667"/>
    <property type="gene ID" value="LOC100893392"/>
</dbReference>
<feature type="domain" description="PDZ" evidence="6">
    <location>
        <begin position="442"/>
        <end position="514"/>
    </location>
</feature>
<dbReference type="Pfam" id="PF00595">
    <property type="entry name" value="PDZ"/>
    <property type="match status" value="3"/>
</dbReference>
<dbReference type="GO" id="GO:0008104">
    <property type="term" value="P:intracellular protein localization"/>
    <property type="evidence" value="ECO:0000318"/>
    <property type="project" value="GO_Central"/>
</dbReference>
<dbReference type="GO" id="GO:0000226">
    <property type="term" value="P:microtubule cytoskeleton organization"/>
    <property type="evidence" value="ECO:0000318"/>
    <property type="project" value="GO_Central"/>
</dbReference>
<feature type="compositionally biased region" description="Basic and acidic residues" evidence="5">
    <location>
        <begin position="1300"/>
        <end position="1452"/>
    </location>
</feature>
<evidence type="ECO:0000256" key="3">
    <source>
        <dbReference type="ARBA" id="ARBA00022737"/>
    </source>
</evidence>
<keyword evidence="8" id="KW-1185">Reference proteome</keyword>
<dbReference type="GO" id="GO:0005938">
    <property type="term" value="C:cell cortex"/>
    <property type="evidence" value="ECO:0000318"/>
    <property type="project" value="GO_Central"/>
</dbReference>
<dbReference type="GO" id="GO:0051301">
    <property type="term" value="P:cell division"/>
    <property type="evidence" value="ECO:0007669"/>
    <property type="project" value="UniProtKB-KW"/>
</dbReference>
<evidence type="ECO:0000256" key="2">
    <source>
        <dbReference type="ARBA" id="ARBA00022618"/>
    </source>
</evidence>
<feature type="region of interest" description="Disordered" evidence="5">
    <location>
        <begin position="666"/>
        <end position="686"/>
    </location>
</feature>
<feature type="region of interest" description="Disordered" evidence="5">
    <location>
        <begin position="861"/>
        <end position="1092"/>
    </location>
</feature>
<reference evidence="8" key="1">
    <citation type="submission" date="2015-02" db="EMBL/GenBank/DDBJ databases">
        <title>Genome sequencing for Strongylocentrotus purpuratus.</title>
        <authorList>
            <person name="Murali S."/>
            <person name="Liu Y."/>
            <person name="Vee V."/>
            <person name="English A."/>
            <person name="Wang M."/>
            <person name="Skinner E."/>
            <person name="Han Y."/>
            <person name="Muzny D.M."/>
            <person name="Worley K.C."/>
            <person name="Gibbs R.A."/>
        </authorList>
    </citation>
    <scope>NUCLEOTIDE SEQUENCE</scope>
</reference>
<dbReference type="KEGG" id="spu:100893392"/>
<dbReference type="GO" id="GO:0051660">
    <property type="term" value="P:establishment of centrosome localization"/>
    <property type="evidence" value="ECO:0000318"/>
    <property type="project" value="GO_Central"/>
</dbReference>
<feature type="compositionally biased region" description="Basic and acidic residues" evidence="5">
    <location>
        <begin position="1165"/>
        <end position="1224"/>
    </location>
</feature>
<feature type="region of interest" description="Disordered" evidence="5">
    <location>
        <begin position="735"/>
        <end position="834"/>
    </location>
</feature>
<feature type="compositionally biased region" description="Basic and acidic residues" evidence="5">
    <location>
        <begin position="1106"/>
        <end position="1118"/>
    </location>
</feature>
<dbReference type="InterPro" id="IPR036034">
    <property type="entry name" value="PDZ_sf"/>
</dbReference>